<feature type="transmembrane region" description="Helical" evidence="1">
    <location>
        <begin position="12"/>
        <end position="29"/>
    </location>
</feature>
<accession>X1DRF6</accession>
<name>X1DRF6_9ZZZZ</name>
<comment type="caution">
    <text evidence="2">The sequence shown here is derived from an EMBL/GenBank/DDBJ whole genome shotgun (WGS) entry which is preliminary data.</text>
</comment>
<evidence type="ECO:0000256" key="1">
    <source>
        <dbReference type="SAM" id="Phobius"/>
    </source>
</evidence>
<feature type="non-terminal residue" evidence="2">
    <location>
        <position position="30"/>
    </location>
</feature>
<keyword evidence="1" id="KW-0472">Membrane</keyword>
<dbReference type="EMBL" id="BART01042496">
    <property type="protein sequence ID" value="GAH23591.1"/>
    <property type="molecule type" value="Genomic_DNA"/>
</dbReference>
<protein>
    <submittedName>
        <fullName evidence="2">Uncharacterized protein</fullName>
    </submittedName>
</protein>
<keyword evidence="1" id="KW-0812">Transmembrane</keyword>
<gene>
    <name evidence="2" type="ORF">S01H4_67485</name>
</gene>
<proteinExistence type="predicted"/>
<feature type="non-terminal residue" evidence="2">
    <location>
        <position position="1"/>
    </location>
</feature>
<dbReference type="AlphaFoldDB" id="X1DRF6"/>
<reference evidence="2" key="1">
    <citation type="journal article" date="2014" name="Front. Microbiol.">
        <title>High frequency of phylogenetically diverse reductive dehalogenase-homologous genes in deep subseafloor sedimentary metagenomes.</title>
        <authorList>
            <person name="Kawai M."/>
            <person name="Futagami T."/>
            <person name="Toyoda A."/>
            <person name="Takaki Y."/>
            <person name="Nishi S."/>
            <person name="Hori S."/>
            <person name="Arai W."/>
            <person name="Tsubouchi T."/>
            <person name="Morono Y."/>
            <person name="Uchiyama I."/>
            <person name="Ito T."/>
            <person name="Fujiyama A."/>
            <person name="Inagaki F."/>
            <person name="Takami H."/>
        </authorList>
    </citation>
    <scope>NUCLEOTIDE SEQUENCE</scope>
    <source>
        <strain evidence="2">Expedition CK06-06</strain>
    </source>
</reference>
<evidence type="ECO:0000313" key="2">
    <source>
        <dbReference type="EMBL" id="GAH23591.1"/>
    </source>
</evidence>
<keyword evidence="1" id="KW-1133">Transmembrane helix</keyword>
<organism evidence="2">
    <name type="scientific">marine sediment metagenome</name>
    <dbReference type="NCBI Taxonomy" id="412755"/>
    <lineage>
        <taxon>unclassified sequences</taxon>
        <taxon>metagenomes</taxon>
        <taxon>ecological metagenomes</taxon>
    </lineage>
</organism>
<sequence>AGASLEGVLGKFLIYGFWMVLIFVVLGWIV</sequence>